<organism evidence="2 3">
    <name type="scientific">Acetobacter pasteurianus NBRC 3188</name>
    <dbReference type="NCBI Taxonomy" id="1226663"/>
    <lineage>
        <taxon>Bacteria</taxon>
        <taxon>Pseudomonadati</taxon>
        <taxon>Pseudomonadota</taxon>
        <taxon>Alphaproteobacteria</taxon>
        <taxon>Acetobacterales</taxon>
        <taxon>Acetobacteraceae</taxon>
        <taxon>Acetobacter</taxon>
    </lineage>
</organism>
<comment type="caution">
    <text evidence="2">The sequence shown here is derived from an EMBL/GenBank/DDBJ whole genome shotgun (WGS) entry which is preliminary data.</text>
</comment>
<accession>A0A401WXA9</accession>
<feature type="compositionally biased region" description="Pro residues" evidence="1">
    <location>
        <begin position="57"/>
        <end position="67"/>
    </location>
</feature>
<dbReference type="Proteomes" id="UP000287300">
    <property type="component" value="Unassembled WGS sequence"/>
</dbReference>
<feature type="region of interest" description="Disordered" evidence="1">
    <location>
        <begin position="43"/>
        <end position="85"/>
    </location>
</feature>
<evidence type="ECO:0000313" key="3">
    <source>
        <dbReference type="Proteomes" id="UP000287300"/>
    </source>
</evidence>
<sequence>MAHHYPLFGFNIAEGPIPETSDVERLLAIDGIPCLAEASVRDVGPGYENAVDHSPQNPEPGSSPSPVAPEHDPGPMPIPSLPGSL</sequence>
<proteinExistence type="predicted"/>
<dbReference type="AlphaFoldDB" id="A0A401WXA9"/>
<protein>
    <submittedName>
        <fullName evidence="2">Uncharacterized protein</fullName>
    </submittedName>
</protein>
<gene>
    <name evidence="2" type="ORF">NBRC3188_2686</name>
</gene>
<name>A0A401WXA9_ACEPA</name>
<evidence type="ECO:0000256" key="1">
    <source>
        <dbReference type="SAM" id="MobiDB-lite"/>
    </source>
</evidence>
<feature type="compositionally biased region" description="Pro residues" evidence="1">
    <location>
        <begin position="74"/>
        <end position="85"/>
    </location>
</feature>
<dbReference type="EMBL" id="BDES01000073">
    <property type="protein sequence ID" value="GCD53989.1"/>
    <property type="molecule type" value="Genomic_DNA"/>
</dbReference>
<evidence type="ECO:0000313" key="2">
    <source>
        <dbReference type="EMBL" id="GCD53989.1"/>
    </source>
</evidence>
<reference evidence="2 3" key="1">
    <citation type="submission" date="2016-06" db="EMBL/GenBank/DDBJ databases">
        <title>Acetobacter pasteurianus NBRC 3188 whole genome sequencing project.</title>
        <authorList>
            <person name="Matsutani M."/>
            <person name="Shiwa Y."/>
            <person name="Okamoto-Kainuma A."/>
            <person name="Ishikawa M."/>
            <person name="Koizumi Y."/>
            <person name="Yoshikawa H."/>
            <person name="Yakushi T."/>
            <person name="Matsushita K."/>
        </authorList>
    </citation>
    <scope>NUCLEOTIDE SEQUENCE [LARGE SCALE GENOMIC DNA]</scope>
    <source>
        <strain evidence="2 3">NBRC 3188</strain>
    </source>
</reference>